<dbReference type="GeneID" id="94830014"/>
<name>A0A1J4JF08_9EUKA</name>
<dbReference type="Proteomes" id="UP000179807">
    <property type="component" value="Unassembled WGS sequence"/>
</dbReference>
<dbReference type="AlphaFoldDB" id="A0A1J4JF08"/>
<evidence type="ECO:0000313" key="3">
    <source>
        <dbReference type="Proteomes" id="UP000179807"/>
    </source>
</evidence>
<proteinExistence type="predicted"/>
<dbReference type="InterPro" id="IPR009060">
    <property type="entry name" value="UBA-like_sf"/>
</dbReference>
<dbReference type="SUPFAM" id="SSF46934">
    <property type="entry name" value="UBA-like"/>
    <property type="match status" value="1"/>
</dbReference>
<accession>A0A1J4JF08</accession>
<organism evidence="2 3">
    <name type="scientific">Tritrichomonas foetus</name>
    <dbReference type="NCBI Taxonomy" id="1144522"/>
    <lineage>
        <taxon>Eukaryota</taxon>
        <taxon>Metamonada</taxon>
        <taxon>Parabasalia</taxon>
        <taxon>Tritrichomonadida</taxon>
        <taxon>Tritrichomonadidae</taxon>
        <taxon>Tritrichomonas</taxon>
    </lineage>
</organism>
<evidence type="ECO:0000259" key="1">
    <source>
        <dbReference type="PROSITE" id="PS50030"/>
    </source>
</evidence>
<dbReference type="InterPro" id="IPR015940">
    <property type="entry name" value="UBA"/>
</dbReference>
<dbReference type="EMBL" id="MLAK01001204">
    <property type="protein sequence ID" value="OHS96037.1"/>
    <property type="molecule type" value="Genomic_DNA"/>
</dbReference>
<reference evidence="2" key="1">
    <citation type="submission" date="2016-10" db="EMBL/GenBank/DDBJ databases">
        <authorList>
            <person name="Benchimol M."/>
            <person name="Almeida L.G."/>
            <person name="Vasconcelos A.T."/>
            <person name="Perreira-Neves A."/>
            <person name="Rosa I.A."/>
            <person name="Tasca T."/>
            <person name="Bogo M.R."/>
            <person name="de Souza W."/>
        </authorList>
    </citation>
    <scope>NUCLEOTIDE SEQUENCE [LARGE SCALE GENOMIC DNA]</scope>
    <source>
        <strain evidence="2">K</strain>
    </source>
</reference>
<evidence type="ECO:0000313" key="2">
    <source>
        <dbReference type="EMBL" id="OHS96037.1"/>
    </source>
</evidence>
<dbReference type="PROSITE" id="PS50030">
    <property type="entry name" value="UBA"/>
    <property type="match status" value="1"/>
</dbReference>
<sequence length="248" mass="29418">MKEKLSQYAIHANRILLFIDDIEMKDDSLLTQYSINRKNTIRIVPKFRHFKKYNDQIRKADPYFSFPIRTKLPHRYKRVSAEKENQLTQKFLNMMIDIGLNPVKSRKALKITNNNLDKSIELVLNDNKCLYGHKQMLTHLKRKAKQNKANSDPYFKNYIGTTQIHNNIRVQNIISKYKASQNKNFFHNFDEIIENNYKKQRNSVQTIYQRQYNIQSKEAIDDISVLQIMAICGYTENQAISCLKGYNK</sequence>
<dbReference type="RefSeq" id="XP_068349174.1">
    <property type="nucleotide sequence ID" value="XM_068495310.1"/>
</dbReference>
<protein>
    <recommendedName>
        <fullName evidence="1">UBA domain-containing protein</fullName>
    </recommendedName>
</protein>
<feature type="domain" description="UBA" evidence="1">
    <location>
        <begin position="86"/>
        <end position="126"/>
    </location>
</feature>
<dbReference type="VEuPathDB" id="TrichDB:TRFO_10218"/>
<keyword evidence="3" id="KW-1185">Reference proteome</keyword>
<gene>
    <name evidence="2" type="ORF">TRFO_10218</name>
</gene>
<comment type="caution">
    <text evidence="2">The sequence shown here is derived from an EMBL/GenBank/DDBJ whole genome shotgun (WGS) entry which is preliminary data.</text>
</comment>